<dbReference type="RefSeq" id="WP_210855757.1">
    <property type="nucleotide sequence ID" value="NZ_JAGQDD010000015.1"/>
</dbReference>
<comment type="similarity">
    <text evidence="8 9">Belongs to the TRAP transporter small permease family.</text>
</comment>
<evidence type="ECO:0000256" key="8">
    <source>
        <dbReference type="ARBA" id="ARBA00038436"/>
    </source>
</evidence>
<dbReference type="Pfam" id="PF04290">
    <property type="entry name" value="DctQ"/>
    <property type="match status" value="1"/>
</dbReference>
<dbReference type="PANTHER" id="PTHR35011:SF2">
    <property type="entry name" value="2,3-DIKETO-L-GULONATE TRAP TRANSPORTER SMALL PERMEASE PROTEIN YIAM"/>
    <property type="match status" value="1"/>
</dbReference>
<dbReference type="GO" id="GO:0005886">
    <property type="term" value="C:plasma membrane"/>
    <property type="evidence" value="ECO:0007669"/>
    <property type="project" value="UniProtKB-SubCell"/>
</dbReference>
<organism evidence="11 12">
    <name type="scientific">Ideonella alba</name>
    <dbReference type="NCBI Taxonomy" id="2824118"/>
    <lineage>
        <taxon>Bacteria</taxon>
        <taxon>Pseudomonadati</taxon>
        <taxon>Pseudomonadota</taxon>
        <taxon>Betaproteobacteria</taxon>
        <taxon>Burkholderiales</taxon>
        <taxon>Sphaerotilaceae</taxon>
        <taxon>Ideonella</taxon>
    </lineage>
</organism>
<dbReference type="PANTHER" id="PTHR35011">
    <property type="entry name" value="2,3-DIKETO-L-GULONATE TRAP TRANSPORTER SMALL PERMEASE PROTEIN YIAM"/>
    <property type="match status" value="1"/>
</dbReference>
<evidence type="ECO:0000256" key="7">
    <source>
        <dbReference type="ARBA" id="ARBA00023136"/>
    </source>
</evidence>
<dbReference type="EMBL" id="JAGQDD010000015">
    <property type="protein sequence ID" value="MBQ0932286.1"/>
    <property type="molecule type" value="Genomic_DNA"/>
</dbReference>
<comment type="function">
    <text evidence="9">Part of the tripartite ATP-independent periplasmic (TRAP) transport system.</text>
</comment>
<keyword evidence="2 9" id="KW-0813">Transport</keyword>
<comment type="subunit">
    <text evidence="9">The complex comprises the extracytoplasmic solute receptor protein and the two transmembrane proteins.</text>
</comment>
<feature type="transmembrane region" description="Helical" evidence="9">
    <location>
        <begin position="91"/>
        <end position="112"/>
    </location>
</feature>
<evidence type="ECO:0000256" key="1">
    <source>
        <dbReference type="ARBA" id="ARBA00004429"/>
    </source>
</evidence>
<name>A0A940YBT9_9BURK</name>
<keyword evidence="4 9" id="KW-0997">Cell inner membrane</keyword>
<feature type="domain" description="Tripartite ATP-independent periplasmic transporters DctQ component" evidence="10">
    <location>
        <begin position="28"/>
        <end position="157"/>
    </location>
</feature>
<dbReference type="GO" id="GO:0022857">
    <property type="term" value="F:transmembrane transporter activity"/>
    <property type="evidence" value="ECO:0007669"/>
    <property type="project" value="UniProtKB-UniRule"/>
</dbReference>
<proteinExistence type="inferred from homology"/>
<evidence type="ECO:0000313" key="12">
    <source>
        <dbReference type="Proteomes" id="UP000676246"/>
    </source>
</evidence>
<dbReference type="InterPro" id="IPR007387">
    <property type="entry name" value="TRAP_DctQ"/>
</dbReference>
<keyword evidence="3" id="KW-1003">Cell membrane</keyword>
<comment type="caution">
    <text evidence="11">The sequence shown here is derived from an EMBL/GenBank/DDBJ whole genome shotgun (WGS) entry which is preliminary data.</text>
</comment>
<evidence type="ECO:0000256" key="3">
    <source>
        <dbReference type="ARBA" id="ARBA00022475"/>
    </source>
</evidence>
<keyword evidence="6 9" id="KW-1133">Transmembrane helix</keyword>
<evidence type="ECO:0000256" key="2">
    <source>
        <dbReference type="ARBA" id="ARBA00022448"/>
    </source>
</evidence>
<evidence type="ECO:0000313" key="11">
    <source>
        <dbReference type="EMBL" id="MBQ0932286.1"/>
    </source>
</evidence>
<gene>
    <name evidence="11" type="ORF">KAK03_17530</name>
</gene>
<evidence type="ECO:0000259" key="10">
    <source>
        <dbReference type="Pfam" id="PF04290"/>
    </source>
</evidence>
<protein>
    <recommendedName>
        <fullName evidence="9">TRAP transporter small permease protein</fullName>
    </recommendedName>
</protein>
<comment type="subcellular location">
    <subcellularLocation>
        <location evidence="1 9">Cell inner membrane</location>
        <topology evidence="1 9">Multi-pass membrane protein</topology>
    </subcellularLocation>
</comment>
<accession>A0A940YBT9</accession>
<dbReference type="Proteomes" id="UP000676246">
    <property type="component" value="Unassembled WGS sequence"/>
</dbReference>
<dbReference type="AlphaFoldDB" id="A0A940YBT9"/>
<feature type="transmembrane region" description="Helical" evidence="9">
    <location>
        <begin position="56"/>
        <end position="79"/>
    </location>
</feature>
<sequence length="175" mass="18751">MSTEPRGLIDRAIGTLCQLVLWLSTSMIFVILVANTVLRYLTGSSLQWANEVPELLFPWLVMAGVVIAAQQGAHIATTFLMEALPATGRRVVATAAWLVVAVLYGTLAGATWRMLDIVHDEKSPILQLPGSITYGCVMAGMALLGLLALQSAWHAWRAPPAAVADAEPPVPAAHW</sequence>
<keyword evidence="12" id="KW-1185">Reference proteome</keyword>
<dbReference type="InterPro" id="IPR055348">
    <property type="entry name" value="DctQ"/>
</dbReference>
<reference evidence="11 12" key="1">
    <citation type="submission" date="2021-04" db="EMBL/GenBank/DDBJ databases">
        <title>The genome sequence of Ideonella sp. 3Y2.</title>
        <authorList>
            <person name="Liu Y."/>
        </authorList>
    </citation>
    <scope>NUCLEOTIDE SEQUENCE [LARGE SCALE GENOMIC DNA]</scope>
    <source>
        <strain evidence="11 12">3Y2</strain>
    </source>
</reference>
<feature type="transmembrane region" description="Helical" evidence="9">
    <location>
        <begin position="132"/>
        <end position="149"/>
    </location>
</feature>
<evidence type="ECO:0000256" key="5">
    <source>
        <dbReference type="ARBA" id="ARBA00022692"/>
    </source>
</evidence>
<evidence type="ECO:0000256" key="4">
    <source>
        <dbReference type="ARBA" id="ARBA00022519"/>
    </source>
</evidence>
<keyword evidence="7 9" id="KW-0472">Membrane</keyword>
<feature type="transmembrane region" description="Helical" evidence="9">
    <location>
        <begin position="12"/>
        <end position="36"/>
    </location>
</feature>
<evidence type="ECO:0000256" key="6">
    <source>
        <dbReference type="ARBA" id="ARBA00022989"/>
    </source>
</evidence>
<keyword evidence="5 9" id="KW-0812">Transmembrane</keyword>
<dbReference type="GO" id="GO:0015740">
    <property type="term" value="P:C4-dicarboxylate transport"/>
    <property type="evidence" value="ECO:0007669"/>
    <property type="project" value="TreeGrafter"/>
</dbReference>
<evidence type="ECO:0000256" key="9">
    <source>
        <dbReference type="RuleBase" id="RU369079"/>
    </source>
</evidence>